<dbReference type="PANTHER" id="PTHR23502">
    <property type="entry name" value="MAJOR FACILITATOR SUPERFAMILY"/>
    <property type="match status" value="1"/>
</dbReference>
<evidence type="ECO:0000256" key="1">
    <source>
        <dbReference type="ARBA" id="ARBA00004651"/>
    </source>
</evidence>
<evidence type="ECO:0000256" key="7">
    <source>
        <dbReference type="ARBA" id="ARBA00023136"/>
    </source>
</evidence>
<evidence type="ECO:0000256" key="4">
    <source>
        <dbReference type="ARBA" id="ARBA00022475"/>
    </source>
</evidence>
<feature type="transmembrane region" description="Helical" evidence="8">
    <location>
        <begin position="114"/>
        <end position="137"/>
    </location>
</feature>
<feature type="transmembrane region" description="Helical" evidence="8">
    <location>
        <begin position="383"/>
        <end position="403"/>
    </location>
</feature>
<dbReference type="GO" id="GO:0005886">
    <property type="term" value="C:plasma membrane"/>
    <property type="evidence" value="ECO:0007669"/>
    <property type="project" value="UniProtKB-SubCell"/>
</dbReference>
<dbReference type="InterPro" id="IPR036259">
    <property type="entry name" value="MFS_trans_sf"/>
</dbReference>
<keyword evidence="8" id="KW-0997">Cell inner membrane</keyword>
<comment type="subcellular location">
    <subcellularLocation>
        <location evidence="8">Cell inner membrane</location>
        <topology evidence="8">Multi-pass membrane protein</topology>
    </subcellularLocation>
    <subcellularLocation>
        <location evidence="1">Cell membrane</location>
        <topology evidence="1">Multi-pass membrane protein</topology>
    </subcellularLocation>
</comment>
<keyword evidence="3 8" id="KW-0813">Transport</keyword>
<feature type="transmembrane region" description="Helical" evidence="8">
    <location>
        <begin position="87"/>
        <end position="108"/>
    </location>
</feature>
<dbReference type="GO" id="GO:1990961">
    <property type="term" value="P:xenobiotic detoxification by transmembrane export across the plasma membrane"/>
    <property type="evidence" value="ECO:0007669"/>
    <property type="project" value="InterPro"/>
</dbReference>
<evidence type="ECO:0000256" key="5">
    <source>
        <dbReference type="ARBA" id="ARBA00022692"/>
    </source>
</evidence>
<evidence type="ECO:0000259" key="9">
    <source>
        <dbReference type="PROSITE" id="PS50850"/>
    </source>
</evidence>
<dbReference type="InterPro" id="IPR005829">
    <property type="entry name" value="Sugar_transporter_CS"/>
</dbReference>
<comment type="similarity">
    <text evidence="2 8">Belongs to the major facilitator superfamily. Bcr/CmlA family.</text>
</comment>
<dbReference type="GO" id="GO:0042910">
    <property type="term" value="F:xenobiotic transmembrane transporter activity"/>
    <property type="evidence" value="ECO:0007669"/>
    <property type="project" value="InterPro"/>
</dbReference>
<feature type="transmembrane region" description="Helical" evidence="8">
    <location>
        <begin position="291"/>
        <end position="310"/>
    </location>
</feature>
<keyword evidence="11" id="KW-1185">Reference proteome</keyword>
<dbReference type="PROSITE" id="PS00216">
    <property type="entry name" value="SUGAR_TRANSPORT_1"/>
    <property type="match status" value="1"/>
</dbReference>
<evidence type="ECO:0000313" key="10">
    <source>
        <dbReference type="EMBL" id="NYE82269.1"/>
    </source>
</evidence>
<dbReference type="InterPro" id="IPR020846">
    <property type="entry name" value="MFS_dom"/>
</dbReference>
<dbReference type="NCBIfam" id="TIGR00710">
    <property type="entry name" value="efflux_Bcr_CflA"/>
    <property type="match status" value="1"/>
</dbReference>
<dbReference type="InterPro" id="IPR004812">
    <property type="entry name" value="Efflux_drug-R_Bcr/CmlA"/>
</dbReference>
<dbReference type="EMBL" id="JACBYR010000001">
    <property type="protein sequence ID" value="NYE82269.1"/>
    <property type="molecule type" value="Genomic_DNA"/>
</dbReference>
<feature type="transmembrane region" description="Helical" evidence="8">
    <location>
        <begin position="263"/>
        <end position="284"/>
    </location>
</feature>
<feature type="transmembrane region" description="Helical" evidence="8">
    <location>
        <begin position="54"/>
        <end position="75"/>
    </location>
</feature>
<feature type="transmembrane region" description="Helical" evidence="8">
    <location>
        <begin position="224"/>
        <end position="243"/>
    </location>
</feature>
<dbReference type="AlphaFoldDB" id="A0A7Y9ISU0"/>
<dbReference type="PROSITE" id="PS50850">
    <property type="entry name" value="MFS"/>
    <property type="match status" value="1"/>
</dbReference>
<keyword evidence="6 8" id="KW-1133">Transmembrane helix</keyword>
<dbReference type="Gene3D" id="1.20.1720.10">
    <property type="entry name" value="Multidrug resistance protein D"/>
    <property type="match status" value="1"/>
</dbReference>
<name>A0A7Y9ISU0_9BURK</name>
<keyword evidence="7 8" id="KW-0472">Membrane</keyword>
<feature type="transmembrane region" description="Helical" evidence="8">
    <location>
        <begin position="149"/>
        <end position="170"/>
    </location>
</feature>
<dbReference type="Proteomes" id="UP000542125">
    <property type="component" value="Unassembled WGS sequence"/>
</dbReference>
<keyword evidence="5 8" id="KW-0812">Transmembrane</keyword>
<dbReference type="RefSeq" id="WP_179584969.1">
    <property type="nucleotide sequence ID" value="NZ_JACBYR010000001.1"/>
</dbReference>
<evidence type="ECO:0000256" key="8">
    <source>
        <dbReference type="RuleBase" id="RU365088"/>
    </source>
</evidence>
<comment type="caution">
    <text evidence="10">The sequence shown here is derived from an EMBL/GenBank/DDBJ whole genome shotgun (WGS) entry which is preliminary data.</text>
</comment>
<dbReference type="CDD" id="cd17320">
    <property type="entry name" value="MFS_MdfA_MDR_like"/>
    <property type="match status" value="1"/>
</dbReference>
<feature type="transmembrane region" description="Helical" evidence="8">
    <location>
        <begin position="316"/>
        <end position="335"/>
    </location>
</feature>
<dbReference type="InterPro" id="IPR011701">
    <property type="entry name" value="MFS"/>
</dbReference>
<organism evidence="10 11">
    <name type="scientific">Pigmentiphaga litoralis</name>
    <dbReference type="NCBI Taxonomy" id="516702"/>
    <lineage>
        <taxon>Bacteria</taxon>
        <taxon>Pseudomonadati</taxon>
        <taxon>Pseudomonadota</taxon>
        <taxon>Betaproteobacteria</taxon>
        <taxon>Burkholderiales</taxon>
        <taxon>Alcaligenaceae</taxon>
        <taxon>Pigmentiphaga</taxon>
    </lineage>
</organism>
<evidence type="ECO:0000313" key="11">
    <source>
        <dbReference type="Proteomes" id="UP000542125"/>
    </source>
</evidence>
<evidence type="ECO:0000256" key="3">
    <source>
        <dbReference type="ARBA" id="ARBA00022448"/>
    </source>
</evidence>
<proteinExistence type="inferred from homology"/>
<gene>
    <name evidence="10" type="ORF">FHW18_001540</name>
</gene>
<feature type="transmembrane region" description="Helical" evidence="8">
    <location>
        <begin position="176"/>
        <end position="195"/>
    </location>
</feature>
<feature type="transmembrane region" description="Helical" evidence="8">
    <location>
        <begin position="12"/>
        <end position="34"/>
    </location>
</feature>
<evidence type="ECO:0000256" key="6">
    <source>
        <dbReference type="ARBA" id="ARBA00022989"/>
    </source>
</evidence>
<dbReference type="PANTHER" id="PTHR23502:SF132">
    <property type="entry name" value="POLYAMINE TRANSPORTER 2-RELATED"/>
    <property type="match status" value="1"/>
</dbReference>
<feature type="transmembrane region" description="Helical" evidence="8">
    <location>
        <begin position="356"/>
        <end position="377"/>
    </location>
</feature>
<reference evidence="10 11" key="1">
    <citation type="submission" date="2020-07" db="EMBL/GenBank/DDBJ databases">
        <title>Genomic Encyclopedia of Type Strains, Phase IV (KMG-V): Genome sequencing to study the core and pangenomes of soil and plant-associated prokaryotes.</title>
        <authorList>
            <person name="Whitman W."/>
        </authorList>
    </citation>
    <scope>NUCLEOTIDE SEQUENCE [LARGE SCALE GENOMIC DNA]</scope>
    <source>
        <strain evidence="10 11">SAS40</strain>
    </source>
</reference>
<protein>
    <recommendedName>
        <fullName evidence="8">Bcr/CflA family efflux transporter</fullName>
    </recommendedName>
</protein>
<dbReference type="Pfam" id="PF07690">
    <property type="entry name" value="MFS_1"/>
    <property type="match status" value="1"/>
</dbReference>
<feature type="domain" description="Major facilitator superfamily (MFS) profile" evidence="9">
    <location>
        <begin position="19"/>
        <end position="407"/>
    </location>
</feature>
<sequence>MPDTPPLRSARATINPATTAFILFLGALAALPPLSIDMGLPGLGQVQESLNATANQATMTLSLFLLGFAMAPLVLGPLADRYGRRPILLWGLAVFTVAGLGCAMAPSIGSLLGFRVLQGIGAGAGAMLPVVIVRDLFTGAQARARMSYVTLVLGIGPIVAPALGAGIMALSGWREIYGALSLAGAIIFVVAFWSFGESAKPGQRSSLRPRDILRNYRNVLSHRVFLGFALVNGLTFAAMFAYISGSPLVLMANMGLSTGAYSLIFAITAGAMVVGSSVNGWAATREMSPKMLFRTAMALLVASPLLLVILTLTGSLTVPVLVPLIAVTTFSLGIVMPNSTHGALQPMGRTAGVASAVLRAIQMACGAAASGLVASLYDGESAIAMTGTMLLCAAGAAIVYLWMLKPALAKAAAAA</sequence>
<evidence type="ECO:0000256" key="2">
    <source>
        <dbReference type="ARBA" id="ARBA00006236"/>
    </source>
</evidence>
<keyword evidence="4" id="KW-1003">Cell membrane</keyword>
<dbReference type="SUPFAM" id="SSF103473">
    <property type="entry name" value="MFS general substrate transporter"/>
    <property type="match status" value="1"/>
</dbReference>
<accession>A0A7Y9ISU0</accession>